<feature type="transmembrane region" description="Helical" evidence="1">
    <location>
        <begin position="42"/>
        <end position="63"/>
    </location>
</feature>
<organism evidence="2 3">
    <name type="scientific">Vibrio marinisediminis</name>
    <dbReference type="NCBI Taxonomy" id="2758441"/>
    <lineage>
        <taxon>Bacteria</taxon>
        <taxon>Pseudomonadati</taxon>
        <taxon>Pseudomonadota</taxon>
        <taxon>Gammaproteobacteria</taxon>
        <taxon>Vibrionales</taxon>
        <taxon>Vibrionaceae</taxon>
        <taxon>Vibrio</taxon>
    </lineage>
</organism>
<evidence type="ECO:0000256" key="1">
    <source>
        <dbReference type="SAM" id="Phobius"/>
    </source>
</evidence>
<comment type="caution">
    <text evidence="2">The sequence shown here is derived from an EMBL/GenBank/DDBJ whole genome shotgun (WGS) entry which is preliminary data.</text>
</comment>
<keyword evidence="1" id="KW-1133">Transmembrane helix</keyword>
<dbReference type="RefSeq" id="WP_182107858.1">
    <property type="nucleotide sequence ID" value="NZ_JACFYF010000002.1"/>
</dbReference>
<evidence type="ECO:0000313" key="3">
    <source>
        <dbReference type="Proteomes" id="UP000571701"/>
    </source>
</evidence>
<keyword evidence="1" id="KW-0472">Membrane</keyword>
<evidence type="ECO:0000313" key="2">
    <source>
        <dbReference type="EMBL" id="MBA5761621.1"/>
    </source>
</evidence>
<reference evidence="2 3" key="1">
    <citation type="submission" date="2020-07" db="EMBL/GenBank/DDBJ databases">
        <title>Vibrio marinisediminis sp. nov., isolated from marine sediment.</title>
        <authorList>
            <person name="Ji X."/>
        </authorList>
    </citation>
    <scope>NUCLEOTIDE SEQUENCE [LARGE SCALE GENOMIC DNA]</scope>
    <source>
        <strain evidence="2 3">404</strain>
    </source>
</reference>
<sequence length="71" mass="7954">MKKRSVSNELWLIGIAIICALLLILGHVILTKSFANMAWAEYTAAAIPFILFALYLFGIKSAAKDQQKQRE</sequence>
<dbReference type="Proteomes" id="UP000571701">
    <property type="component" value="Unassembled WGS sequence"/>
</dbReference>
<keyword evidence="3" id="KW-1185">Reference proteome</keyword>
<gene>
    <name evidence="2" type="ORF">H2O73_04610</name>
</gene>
<dbReference type="AlphaFoldDB" id="A0A7W2FNZ6"/>
<keyword evidence="1" id="KW-0812">Transmembrane</keyword>
<evidence type="ECO:0008006" key="4">
    <source>
        <dbReference type="Google" id="ProtNLM"/>
    </source>
</evidence>
<name>A0A7W2FNZ6_9VIBR</name>
<proteinExistence type="predicted"/>
<dbReference type="EMBL" id="JACFYF010000002">
    <property type="protein sequence ID" value="MBA5761621.1"/>
    <property type="molecule type" value="Genomic_DNA"/>
</dbReference>
<protein>
    <recommendedName>
        <fullName evidence="4">Asparaginyl-tRNA synthetase</fullName>
    </recommendedName>
</protein>
<feature type="transmembrane region" description="Helical" evidence="1">
    <location>
        <begin position="12"/>
        <end position="30"/>
    </location>
</feature>
<accession>A0A7W2FNZ6</accession>